<evidence type="ECO:0000313" key="3">
    <source>
        <dbReference type="Proteomes" id="UP001351900"/>
    </source>
</evidence>
<name>A0ABU7V623_9MICO</name>
<keyword evidence="1" id="KW-1133">Transmembrane helix</keyword>
<keyword evidence="1" id="KW-0812">Transmembrane</keyword>
<feature type="transmembrane region" description="Helical" evidence="1">
    <location>
        <begin position="29"/>
        <end position="50"/>
    </location>
</feature>
<protein>
    <submittedName>
        <fullName evidence="2">Bacitracin resistance protein</fullName>
    </submittedName>
</protein>
<evidence type="ECO:0000313" key="2">
    <source>
        <dbReference type="EMBL" id="MEF2255136.1"/>
    </source>
</evidence>
<dbReference type="RefSeq" id="WP_331791479.1">
    <property type="nucleotide sequence ID" value="NZ_BAAAUO010000012.1"/>
</dbReference>
<dbReference type="EMBL" id="JAZHOV010000004">
    <property type="protein sequence ID" value="MEF2255136.1"/>
    <property type="molecule type" value="Genomic_DNA"/>
</dbReference>
<feature type="transmembrane region" description="Helical" evidence="1">
    <location>
        <begin position="100"/>
        <end position="124"/>
    </location>
</feature>
<comment type="caution">
    <text evidence="2">The sequence shown here is derived from an EMBL/GenBank/DDBJ whole genome shotgun (WGS) entry which is preliminary data.</text>
</comment>
<feature type="transmembrane region" description="Helical" evidence="1">
    <location>
        <begin position="70"/>
        <end position="93"/>
    </location>
</feature>
<keyword evidence="1" id="KW-0472">Membrane</keyword>
<organism evidence="2 3">
    <name type="scientific">Microbacterium schleiferi</name>
    <dbReference type="NCBI Taxonomy" id="69362"/>
    <lineage>
        <taxon>Bacteria</taxon>
        <taxon>Bacillati</taxon>
        <taxon>Actinomycetota</taxon>
        <taxon>Actinomycetes</taxon>
        <taxon>Micrococcales</taxon>
        <taxon>Microbacteriaceae</taxon>
        <taxon>Microbacterium</taxon>
    </lineage>
</organism>
<keyword evidence="3" id="KW-1185">Reference proteome</keyword>
<sequence length="132" mass="13878">MSENTNEPTHTSASSSVTESTSVERRTALPVWLIATIAGFFGLFYAYAVWNAVAFLISQATGPLGLNGGGWALLLTAIAFPIIVFALAFAIGWKRRAGAFALIMLSGLGIVAVFWMNVIAYATVYGASLLGG</sequence>
<accession>A0ABU7V623</accession>
<gene>
    <name evidence="2" type="ORF">V2V91_08305</name>
</gene>
<proteinExistence type="predicted"/>
<evidence type="ECO:0000256" key="1">
    <source>
        <dbReference type="SAM" id="Phobius"/>
    </source>
</evidence>
<dbReference type="Proteomes" id="UP001351900">
    <property type="component" value="Unassembled WGS sequence"/>
</dbReference>
<reference evidence="2 3" key="1">
    <citation type="submission" date="2024-01" db="EMBL/GenBank/DDBJ databases">
        <title>the genome sequence of strain Microbacterium schleiferi NBRC 15075.</title>
        <authorList>
            <person name="Ding Y."/>
            <person name="Zhang G."/>
        </authorList>
    </citation>
    <scope>NUCLEOTIDE SEQUENCE [LARGE SCALE GENOMIC DNA]</scope>
    <source>
        <strain evidence="2 3">NBRC 15075</strain>
    </source>
</reference>